<dbReference type="EnsemblPlants" id="Kaladp0099s0031.1.v1.1">
    <property type="protein sequence ID" value="Kaladp0099s0031.1.v1.1"/>
    <property type="gene ID" value="Kaladp0099s0031.v1.1"/>
</dbReference>
<reference evidence="2" key="1">
    <citation type="submission" date="2021-01" db="UniProtKB">
        <authorList>
            <consortium name="EnsemblPlants"/>
        </authorList>
    </citation>
    <scope>IDENTIFICATION</scope>
</reference>
<proteinExistence type="predicted"/>
<protein>
    <recommendedName>
        <fullName evidence="4">Erythronate-4-phosphate dehydrogenase family protein</fullName>
    </recommendedName>
</protein>
<keyword evidence="1" id="KW-1133">Transmembrane helix</keyword>
<organism evidence="2 3">
    <name type="scientific">Kalanchoe fedtschenkoi</name>
    <name type="common">Lavender scallops</name>
    <name type="synonym">South American air plant</name>
    <dbReference type="NCBI Taxonomy" id="63787"/>
    <lineage>
        <taxon>Eukaryota</taxon>
        <taxon>Viridiplantae</taxon>
        <taxon>Streptophyta</taxon>
        <taxon>Embryophyta</taxon>
        <taxon>Tracheophyta</taxon>
        <taxon>Spermatophyta</taxon>
        <taxon>Magnoliopsida</taxon>
        <taxon>eudicotyledons</taxon>
        <taxon>Gunneridae</taxon>
        <taxon>Pentapetalae</taxon>
        <taxon>Saxifragales</taxon>
        <taxon>Crassulaceae</taxon>
        <taxon>Kalanchoe</taxon>
    </lineage>
</organism>
<sequence>MDCSFETRNKVEAFSNGHRIVGHPSYQPYNKPYSAWFDLKVFYVRVSNLMVDDSTPEFLTINHVPLSPDTLLEVNGLRCGLSSDGVSTVLRRDRMDKKCEEATFVGTDSIRITGSVKFEVFDNDRLILSGALEMSSAEGFAGDSKSGYRRWSMNCESQITAGTGFLKGRLVADHELISPTIEVYVAGCFSGTPIVLTKAFQLSHRKKPDRKGMLDAIPENETSEERKSAASRLDYQESEFKKYSLEAGHDCNINYGDQCWRRMELLEGEDGELSWFNAGVRVGVGIGMGVCLGLGIGVGLLVRTYQGTRNFKRRFI</sequence>
<dbReference type="PANTHER" id="PTHR42938:SF11">
    <property type="entry name" value="ERYTHRONATE-4-PHOSPHATE DEHYDROGENASE FAMILY PROTEIN"/>
    <property type="match status" value="1"/>
</dbReference>
<name>A0A7N0V4J7_KALFE</name>
<evidence type="ECO:0000256" key="1">
    <source>
        <dbReference type="SAM" id="Phobius"/>
    </source>
</evidence>
<dbReference type="GO" id="GO:0004617">
    <property type="term" value="F:phosphoglycerate dehydrogenase activity"/>
    <property type="evidence" value="ECO:0007669"/>
    <property type="project" value="TreeGrafter"/>
</dbReference>
<evidence type="ECO:0000313" key="2">
    <source>
        <dbReference type="EnsemblPlants" id="Kaladp0099s0031.1.v1.1"/>
    </source>
</evidence>
<keyword evidence="1" id="KW-0472">Membrane</keyword>
<dbReference type="Gramene" id="Kaladp0099s0031.1.v1.1">
    <property type="protein sequence ID" value="Kaladp0099s0031.1.v1.1"/>
    <property type="gene ID" value="Kaladp0099s0031.v1.1"/>
</dbReference>
<keyword evidence="3" id="KW-1185">Reference proteome</keyword>
<dbReference type="Proteomes" id="UP000594263">
    <property type="component" value="Unplaced"/>
</dbReference>
<dbReference type="AlphaFoldDB" id="A0A7N0V4J7"/>
<keyword evidence="1" id="KW-0812">Transmembrane</keyword>
<accession>A0A7N0V4J7</accession>
<evidence type="ECO:0008006" key="4">
    <source>
        <dbReference type="Google" id="ProtNLM"/>
    </source>
</evidence>
<evidence type="ECO:0000313" key="3">
    <source>
        <dbReference type="Proteomes" id="UP000594263"/>
    </source>
</evidence>
<dbReference type="PANTHER" id="PTHR42938">
    <property type="entry name" value="FORMATE DEHYDROGENASE 1"/>
    <property type="match status" value="1"/>
</dbReference>
<feature type="transmembrane region" description="Helical" evidence="1">
    <location>
        <begin position="282"/>
        <end position="305"/>
    </location>
</feature>
<dbReference type="OMA" id="RRWSMNC"/>